<reference evidence="2 3" key="1">
    <citation type="submission" date="2022-08" db="EMBL/GenBank/DDBJ databases">
        <authorList>
            <person name="Zeman M."/>
            <person name="Kubasova T."/>
        </authorList>
    </citation>
    <scope>NUCLEOTIDE SEQUENCE [LARGE SCALE GENOMIC DNA]</scope>
    <source>
        <strain evidence="2 3">ET62</strain>
    </source>
</reference>
<organism evidence="2 3">
    <name type="scientific">Phocaeicola barnesiae</name>
    <dbReference type="NCBI Taxonomy" id="376804"/>
    <lineage>
        <taxon>Bacteria</taxon>
        <taxon>Pseudomonadati</taxon>
        <taxon>Bacteroidota</taxon>
        <taxon>Bacteroidia</taxon>
        <taxon>Bacteroidales</taxon>
        <taxon>Bacteroidaceae</taxon>
        <taxon>Phocaeicola</taxon>
    </lineage>
</organism>
<dbReference type="EMBL" id="JANRHJ010000005">
    <property type="protein sequence ID" value="MCR8873563.1"/>
    <property type="molecule type" value="Genomic_DNA"/>
</dbReference>
<dbReference type="RefSeq" id="WP_018711618.1">
    <property type="nucleotide sequence ID" value="NZ_CALULB010000011.1"/>
</dbReference>
<gene>
    <name evidence="2" type="ORF">NW209_05995</name>
</gene>
<sequence length="426" mass="47729">MKRILFLLFSVCLFVSCSNEIPADVQEERQGRTLMAYLVSNNQSSDLDSYLKYNVVSMYYSLIHSEKPCALTVYYRPKPLDTDMPYPCILSFESDGKGQVNNVAEVDVENIESLIADPWQWGSFPTSRVQEAFSEIFKVAYVKKQYESASHVATDPVVMRQVIADMQAIFPSNTYGMIYGSHGTGWMKGAKTVARSFGDDGGYSIDVPELAAVLENSFSAGKLDFVLFDACMMGTAEVAYELRNATRYCIASVMETPAEGFPYKYLMKNLYADSPNYQELCTTFADYFKNEWGTCAVVDCSKMEGLATAVSAQLQEHADRLQDFDVHSVQQYGENSYRNFSFDVGDFVRQLNGGVIPASFQQALDEAVIAKSCVERTFITIRPDAERFCGIGMYLPGMVSNVSSSWESYYASAISWNDAVGWNTWK</sequence>
<dbReference type="InterPro" id="IPR005077">
    <property type="entry name" value="Peptidase_C11"/>
</dbReference>
<dbReference type="Gene3D" id="3.40.50.11970">
    <property type="match status" value="1"/>
</dbReference>
<dbReference type="AlphaFoldDB" id="A0AAW5N6T3"/>
<dbReference type="Pfam" id="PF03415">
    <property type="entry name" value="Peptidase_C11"/>
    <property type="match status" value="1"/>
</dbReference>
<feature type="chain" id="PRO_5043644320" evidence="1">
    <location>
        <begin position="24"/>
        <end position="426"/>
    </location>
</feature>
<accession>A0AAW5N6T3</accession>
<keyword evidence="3" id="KW-1185">Reference proteome</keyword>
<protein>
    <submittedName>
        <fullName evidence="2">Clostripain-related cysteine peptidase</fullName>
    </submittedName>
</protein>
<evidence type="ECO:0000313" key="3">
    <source>
        <dbReference type="Proteomes" id="UP001204579"/>
    </source>
</evidence>
<proteinExistence type="predicted"/>
<dbReference type="PANTHER" id="PTHR37835">
    <property type="entry name" value="ALPHA-CLOSTRIPAIN"/>
    <property type="match status" value="1"/>
</dbReference>
<dbReference type="Proteomes" id="UP001204579">
    <property type="component" value="Unassembled WGS sequence"/>
</dbReference>
<dbReference type="PROSITE" id="PS51257">
    <property type="entry name" value="PROKAR_LIPOPROTEIN"/>
    <property type="match status" value="1"/>
</dbReference>
<dbReference type="PANTHER" id="PTHR37835:SF1">
    <property type="entry name" value="ALPHA-CLOSTRIPAIN"/>
    <property type="match status" value="1"/>
</dbReference>
<keyword evidence="1" id="KW-0732">Signal</keyword>
<name>A0AAW5N6T3_9BACT</name>
<evidence type="ECO:0000256" key="1">
    <source>
        <dbReference type="SAM" id="SignalP"/>
    </source>
</evidence>
<dbReference type="GeneID" id="82444021"/>
<evidence type="ECO:0000313" key="2">
    <source>
        <dbReference type="EMBL" id="MCR8873563.1"/>
    </source>
</evidence>
<comment type="caution">
    <text evidence="2">The sequence shown here is derived from an EMBL/GenBank/DDBJ whole genome shotgun (WGS) entry which is preliminary data.</text>
</comment>
<feature type="signal peptide" evidence="1">
    <location>
        <begin position="1"/>
        <end position="23"/>
    </location>
</feature>